<evidence type="ECO:0000256" key="1">
    <source>
        <dbReference type="ARBA" id="ARBA00022723"/>
    </source>
</evidence>
<evidence type="ECO:0000313" key="10">
    <source>
        <dbReference type="EMBL" id="KIH90528.1"/>
    </source>
</evidence>
<dbReference type="GO" id="GO:0000981">
    <property type="term" value="F:DNA-binding transcription factor activity, RNA polymerase II-specific"/>
    <property type="evidence" value="ECO:0007669"/>
    <property type="project" value="InterPro"/>
</dbReference>
<evidence type="ECO:0000256" key="7">
    <source>
        <dbReference type="SAM" id="MobiDB-lite"/>
    </source>
</evidence>
<reference evidence="10 11" key="1">
    <citation type="journal article" date="2014" name="BMC Genomics">
        <title>Comparative genomics of the major fungal agents of human and animal Sporotrichosis: Sporothrix schenckii and Sporothrix brasiliensis.</title>
        <authorList>
            <person name="Teixeira M.M."/>
            <person name="de Almeida L.G."/>
            <person name="Kubitschek-Barreira P."/>
            <person name="Alves F.L."/>
            <person name="Kioshima E.S."/>
            <person name="Abadio A.K."/>
            <person name="Fernandes L."/>
            <person name="Derengowski L.S."/>
            <person name="Ferreira K.S."/>
            <person name="Souza R.C."/>
            <person name="Ruiz J.C."/>
            <person name="de Andrade N.C."/>
            <person name="Paes H.C."/>
            <person name="Nicola A.M."/>
            <person name="Albuquerque P."/>
            <person name="Gerber A.L."/>
            <person name="Martins V.P."/>
            <person name="Peconick L.D."/>
            <person name="Neto A.V."/>
            <person name="Chaucanez C.B."/>
            <person name="Silva P.A."/>
            <person name="Cunha O.L."/>
            <person name="de Oliveira F.F."/>
            <person name="dos Santos T.C."/>
            <person name="Barros A.L."/>
            <person name="Soares M.A."/>
            <person name="de Oliveira L.M."/>
            <person name="Marini M.M."/>
            <person name="Villalobos-Duno H."/>
            <person name="Cunha M.M."/>
            <person name="de Hoog S."/>
            <person name="da Silveira J.F."/>
            <person name="Henrissat B."/>
            <person name="Nino-Vega G.A."/>
            <person name="Cisalpino P.S."/>
            <person name="Mora-Montes H.M."/>
            <person name="Almeida S.R."/>
            <person name="Stajich J.E."/>
            <person name="Lopes-Bezerra L.M."/>
            <person name="Vasconcelos A.T."/>
            <person name="Felipe M.S."/>
        </authorList>
    </citation>
    <scope>NUCLEOTIDE SEQUENCE [LARGE SCALE GENOMIC DNA]</scope>
    <source>
        <strain evidence="10 11">5110</strain>
    </source>
</reference>
<dbReference type="Pfam" id="PF00172">
    <property type="entry name" value="Zn_clus"/>
    <property type="match status" value="1"/>
</dbReference>
<feature type="domain" description="Zn(2)-C6 fungal-type" evidence="9">
    <location>
        <begin position="18"/>
        <end position="48"/>
    </location>
</feature>
<dbReference type="GO" id="GO:0003677">
    <property type="term" value="F:DNA binding"/>
    <property type="evidence" value="ECO:0007669"/>
    <property type="project" value="UniProtKB-KW"/>
</dbReference>
<keyword evidence="1" id="KW-0479">Metal-binding</keyword>
<dbReference type="PROSITE" id="PS00463">
    <property type="entry name" value="ZN2_CY6_FUNGAL_1"/>
    <property type="match status" value="1"/>
</dbReference>
<feature type="transmembrane region" description="Helical" evidence="8">
    <location>
        <begin position="175"/>
        <end position="192"/>
    </location>
</feature>
<keyword evidence="4" id="KW-0238">DNA-binding</keyword>
<evidence type="ECO:0000313" key="11">
    <source>
        <dbReference type="Proteomes" id="UP000031575"/>
    </source>
</evidence>
<dbReference type="AlphaFoldDB" id="A0A0C2FHG9"/>
<dbReference type="Pfam" id="PF11951">
    <property type="entry name" value="Fungal_trans_2"/>
    <property type="match status" value="1"/>
</dbReference>
<name>A0A0C2FHG9_9PEZI</name>
<keyword evidence="2" id="KW-0862">Zinc</keyword>
<evidence type="ECO:0000256" key="5">
    <source>
        <dbReference type="ARBA" id="ARBA00023163"/>
    </source>
</evidence>
<comment type="caution">
    <text evidence="10">The sequence shown here is derived from an EMBL/GenBank/DDBJ whole genome shotgun (WGS) entry which is preliminary data.</text>
</comment>
<dbReference type="PANTHER" id="PTHR36206">
    <property type="entry name" value="ASPERCRYPTIN BIOSYNTHESIS CLUSTER-SPECIFIC TRANSCRIPTION REGULATOR ATNN-RELATED"/>
    <property type="match status" value="1"/>
</dbReference>
<evidence type="ECO:0000259" key="9">
    <source>
        <dbReference type="PROSITE" id="PS50048"/>
    </source>
</evidence>
<keyword evidence="8" id="KW-0812">Transmembrane</keyword>
<evidence type="ECO:0000256" key="8">
    <source>
        <dbReference type="SAM" id="Phobius"/>
    </source>
</evidence>
<dbReference type="PANTHER" id="PTHR36206:SF16">
    <property type="entry name" value="TRANSCRIPTION FACTOR DOMAIN-CONTAINING PROTEIN-RELATED"/>
    <property type="match status" value="1"/>
</dbReference>
<evidence type="ECO:0000256" key="6">
    <source>
        <dbReference type="ARBA" id="ARBA00023242"/>
    </source>
</evidence>
<dbReference type="OrthoDB" id="2593732at2759"/>
<keyword evidence="5" id="KW-0804">Transcription</keyword>
<dbReference type="InterPro" id="IPR021858">
    <property type="entry name" value="Fun_TF"/>
</dbReference>
<accession>A0A0C2FHG9</accession>
<proteinExistence type="predicted"/>
<dbReference type="PRINTS" id="PR00755">
    <property type="entry name" value="AFLATOXINBRP"/>
</dbReference>
<keyword evidence="8" id="KW-1133">Transmembrane helix</keyword>
<dbReference type="VEuPathDB" id="FungiDB:SPBR_00485"/>
<keyword evidence="3" id="KW-0805">Transcription regulation</keyword>
<dbReference type="InterPro" id="IPR036864">
    <property type="entry name" value="Zn2-C6_fun-type_DNA-bd_sf"/>
</dbReference>
<evidence type="ECO:0000256" key="4">
    <source>
        <dbReference type="ARBA" id="ARBA00023125"/>
    </source>
</evidence>
<keyword evidence="6" id="KW-0539">Nucleus</keyword>
<dbReference type="EMBL" id="AWTV01000008">
    <property type="protein sequence ID" value="KIH90528.1"/>
    <property type="molecule type" value="Genomic_DNA"/>
</dbReference>
<dbReference type="CDD" id="cd00067">
    <property type="entry name" value="GAL4"/>
    <property type="match status" value="1"/>
</dbReference>
<dbReference type="GeneID" id="63673725"/>
<evidence type="ECO:0000256" key="3">
    <source>
        <dbReference type="ARBA" id="ARBA00023015"/>
    </source>
</evidence>
<evidence type="ECO:0000256" key="2">
    <source>
        <dbReference type="ARBA" id="ARBA00022833"/>
    </source>
</evidence>
<dbReference type="Proteomes" id="UP000031575">
    <property type="component" value="Unassembled WGS sequence"/>
</dbReference>
<sequence length="550" mass="60134">MDRPEKKTRESTSKVRTGCRTCKARRVKCDEAKPVCKRCAIGGRSCTYAPAEAASPARQNVIVVYVPPPSVHDGPTLSTNSAGIDFFHHHIAASLDGQVDPLVGSAFWGRLVLQLAHAEPCVRHAVAAASLVHQDVQLSLRHPAGYVAANRRAHAAWQRAAQSLAARIQRRSPDAHLVALVCSLLFTLIEFLRGRGAMAMLHVENGLQILAAHRQSRGEKGTSGGERVVPSSRRRSQRRGRSAVEDTILPIFARLNVLSSLAGKMTPPAYGTMDDYDDDDNDADASDLADVELRLVAILDTCIRFIGQASTKAAALAVDVADFAEQTRLQTTLDAWRRRFERLAGRTRRLGAAGLRHQFMVHVKAVGVWLRVCTSASETAVDAYLADFVELVDHATHVVKQLDDVGGPRALVSFDIQVLGPLYYAALKCRHPATRRRALALLRCAPRREGLWNAHVAYATAQRVIEREERQLDARGWPAEAARVHGLPLADDESRVRVVGPDLGHAGTHPDLDLDIVLSPAHPAALATEFRTKPWGLAGPWHVAREYIAP</sequence>
<feature type="region of interest" description="Disordered" evidence="7">
    <location>
        <begin position="214"/>
        <end position="242"/>
    </location>
</feature>
<dbReference type="InterPro" id="IPR001138">
    <property type="entry name" value="Zn2Cys6_DnaBD"/>
</dbReference>
<dbReference type="GO" id="GO:0008270">
    <property type="term" value="F:zinc ion binding"/>
    <property type="evidence" value="ECO:0007669"/>
    <property type="project" value="InterPro"/>
</dbReference>
<dbReference type="SUPFAM" id="SSF57701">
    <property type="entry name" value="Zn2/Cys6 DNA-binding domain"/>
    <property type="match status" value="1"/>
</dbReference>
<feature type="compositionally biased region" description="Basic residues" evidence="7">
    <location>
        <begin position="232"/>
        <end position="241"/>
    </location>
</feature>
<gene>
    <name evidence="10" type="ORF">SPBR_00485</name>
</gene>
<organism evidence="10 11">
    <name type="scientific">Sporothrix brasiliensis 5110</name>
    <dbReference type="NCBI Taxonomy" id="1398154"/>
    <lineage>
        <taxon>Eukaryota</taxon>
        <taxon>Fungi</taxon>
        <taxon>Dikarya</taxon>
        <taxon>Ascomycota</taxon>
        <taxon>Pezizomycotina</taxon>
        <taxon>Sordariomycetes</taxon>
        <taxon>Sordariomycetidae</taxon>
        <taxon>Ophiostomatales</taxon>
        <taxon>Ophiostomataceae</taxon>
        <taxon>Sporothrix</taxon>
    </lineage>
</organism>
<keyword evidence="8" id="KW-0472">Membrane</keyword>
<dbReference type="SMART" id="SM00066">
    <property type="entry name" value="GAL4"/>
    <property type="match status" value="1"/>
</dbReference>
<dbReference type="InterPro" id="IPR052360">
    <property type="entry name" value="Transcr_Regulatory_Proteins"/>
</dbReference>
<protein>
    <recommendedName>
        <fullName evidence="9">Zn(2)-C6 fungal-type domain-containing protein</fullName>
    </recommendedName>
</protein>
<dbReference type="PROSITE" id="PS50048">
    <property type="entry name" value="ZN2_CY6_FUNGAL_2"/>
    <property type="match status" value="1"/>
</dbReference>
<dbReference type="HOGENOM" id="CLU_011409_12_1_1"/>
<keyword evidence="11" id="KW-1185">Reference proteome</keyword>
<dbReference type="RefSeq" id="XP_040618538.1">
    <property type="nucleotide sequence ID" value="XM_040758804.1"/>
</dbReference>
<dbReference type="Gene3D" id="4.10.240.10">
    <property type="entry name" value="Zn(2)-C6 fungal-type DNA-binding domain"/>
    <property type="match status" value="1"/>
</dbReference>